<feature type="transmembrane region" description="Helical" evidence="6">
    <location>
        <begin position="21"/>
        <end position="43"/>
    </location>
</feature>
<dbReference type="InterPro" id="IPR013083">
    <property type="entry name" value="Znf_RING/FYVE/PHD"/>
</dbReference>
<evidence type="ECO:0000256" key="2">
    <source>
        <dbReference type="ARBA" id="ARBA00022771"/>
    </source>
</evidence>
<dbReference type="Gene3D" id="3.30.40.10">
    <property type="entry name" value="Zinc/RING finger domain, C3HC4 (zinc finger)"/>
    <property type="match status" value="1"/>
</dbReference>
<feature type="transmembrane region" description="Helical" evidence="6">
    <location>
        <begin position="272"/>
        <end position="289"/>
    </location>
</feature>
<dbReference type="InterPro" id="IPR001841">
    <property type="entry name" value="Znf_RING"/>
</dbReference>
<dbReference type="GO" id="GO:0008270">
    <property type="term" value="F:zinc ion binding"/>
    <property type="evidence" value="ECO:0007669"/>
    <property type="project" value="UniProtKB-KW"/>
</dbReference>
<keyword evidence="6" id="KW-0472">Membrane</keyword>
<evidence type="ECO:0000256" key="1">
    <source>
        <dbReference type="ARBA" id="ARBA00022723"/>
    </source>
</evidence>
<dbReference type="SUPFAM" id="SSF57850">
    <property type="entry name" value="RING/U-box"/>
    <property type="match status" value="1"/>
</dbReference>
<dbReference type="InterPro" id="IPR032010">
    <property type="entry name" value="APD1-4_M"/>
</dbReference>
<keyword evidence="3" id="KW-0862">Zinc</keyword>
<keyword evidence="2 4" id="KW-0863">Zinc-finger</keyword>
<dbReference type="AlphaFoldDB" id="A0A368QG90"/>
<dbReference type="STRING" id="4555.A0A368QG90"/>
<evidence type="ECO:0000256" key="4">
    <source>
        <dbReference type="PROSITE-ProRule" id="PRU00175"/>
    </source>
</evidence>
<gene>
    <name evidence="8" type="ORF">SETIT_3G174800v2</name>
</gene>
<keyword evidence="1" id="KW-0479">Metal-binding</keyword>
<dbReference type="PROSITE" id="PS50089">
    <property type="entry name" value="ZF_RING_2"/>
    <property type="match status" value="1"/>
</dbReference>
<feature type="region of interest" description="Disordered" evidence="5">
    <location>
        <begin position="305"/>
        <end position="339"/>
    </location>
</feature>
<dbReference type="OrthoDB" id="3045089at2759"/>
<dbReference type="Pfam" id="PF13920">
    <property type="entry name" value="zf-C3HC4_3"/>
    <property type="match status" value="1"/>
</dbReference>
<dbReference type="Pfam" id="PF16040">
    <property type="entry name" value="APD1-4_N"/>
    <property type="match status" value="1"/>
</dbReference>
<dbReference type="SMART" id="SM00184">
    <property type="entry name" value="RING"/>
    <property type="match status" value="1"/>
</dbReference>
<organism evidence="8">
    <name type="scientific">Setaria italica</name>
    <name type="common">Foxtail millet</name>
    <name type="synonym">Panicum italicum</name>
    <dbReference type="NCBI Taxonomy" id="4555"/>
    <lineage>
        <taxon>Eukaryota</taxon>
        <taxon>Viridiplantae</taxon>
        <taxon>Streptophyta</taxon>
        <taxon>Embryophyta</taxon>
        <taxon>Tracheophyta</taxon>
        <taxon>Spermatophyta</taxon>
        <taxon>Magnoliopsida</taxon>
        <taxon>Liliopsida</taxon>
        <taxon>Poales</taxon>
        <taxon>Poaceae</taxon>
        <taxon>PACMAD clade</taxon>
        <taxon>Panicoideae</taxon>
        <taxon>Panicodae</taxon>
        <taxon>Paniceae</taxon>
        <taxon>Cenchrinae</taxon>
        <taxon>Setaria</taxon>
    </lineage>
</organism>
<evidence type="ECO:0000313" key="8">
    <source>
        <dbReference type="EMBL" id="RCV16892.1"/>
    </source>
</evidence>
<dbReference type="Pfam" id="PF16041">
    <property type="entry name" value="APD1-4_M"/>
    <property type="match status" value="1"/>
</dbReference>
<evidence type="ECO:0000256" key="5">
    <source>
        <dbReference type="SAM" id="MobiDB-lite"/>
    </source>
</evidence>
<evidence type="ECO:0000256" key="6">
    <source>
        <dbReference type="SAM" id="Phobius"/>
    </source>
</evidence>
<keyword evidence="6" id="KW-1133">Transmembrane helix</keyword>
<keyword evidence="6" id="KW-0812">Transmembrane</keyword>
<dbReference type="EMBL" id="CM003530">
    <property type="protein sequence ID" value="RCV16892.1"/>
    <property type="molecule type" value="Genomic_DNA"/>
</dbReference>
<evidence type="ECO:0000259" key="7">
    <source>
        <dbReference type="PROSITE" id="PS50089"/>
    </source>
</evidence>
<dbReference type="PANTHER" id="PTHR46858">
    <property type="entry name" value="OS05G0521000 PROTEIN"/>
    <property type="match status" value="1"/>
</dbReference>
<sequence>MRPSFTRHAPAVNGSMEAATFRFVSLLASCLLASMALALWYYGPVELAVGPGCSRLVQASSVFVQGFKVSCLKAESQGNDGGLVLYGLAGAPPLDVPAEWSEARRVVVPANSHKEWAYFLNKGAQIEAAYSVKSETDAPYPLCITIAQGKERFMQWTEIPSAQSNTLSWDSVQDCITTENGTIEQKIDLTSEYYIAVHNLNDHQDATVQLNITIRTMFYNTTGADYRCSPGHDLCTYRLPFLGQNVAVLSSGLKEGLNSDAQHVELSYEPRWIVYIVGSAILAIVLLLLHEILDMLFGPCTGGRRGADRRRTPLLSGSNEDDGASLGSSYDSVSHDGSDGAEERGEGGCVLCCDAPKDCFFLPCGHSATCYACGARILEGDGGCPICRRKMKKVKRIYAV</sequence>
<proteinExistence type="predicted"/>
<accession>A0A368QG90</accession>
<reference evidence="8" key="2">
    <citation type="submission" date="2015-07" db="EMBL/GenBank/DDBJ databases">
        <authorList>
            <person name="Noorani M."/>
        </authorList>
    </citation>
    <scope>NUCLEOTIDE SEQUENCE</scope>
    <source>
        <strain evidence="8">Yugu1</strain>
    </source>
</reference>
<dbReference type="InterPro" id="IPR032008">
    <property type="entry name" value="APD1-4_N"/>
</dbReference>
<feature type="domain" description="RING-type" evidence="7">
    <location>
        <begin position="349"/>
        <end position="388"/>
    </location>
</feature>
<name>A0A368QG90_SETIT</name>
<dbReference type="PANTHER" id="PTHR46858:SF5">
    <property type="entry name" value="E3 UBIQUITIN-PROTEIN LIGASE APD1-RELATED"/>
    <property type="match status" value="1"/>
</dbReference>
<reference evidence="8" key="1">
    <citation type="journal article" date="2012" name="Nat. Biotechnol.">
        <title>Reference genome sequence of the model plant Setaria.</title>
        <authorList>
            <person name="Bennetzen J.L."/>
            <person name="Schmutz J."/>
            <person name="Wang H."/>
            <person name="Percifield R."/>
            <person name="Hawkins J."/>
            <person name="Pontaroli A.C."/>
            <person name="Estep M."/>
            <person name="Feng L."/>
            <person name="Vaughn J.N."/>
            <person name="Grimwood J."/>
            <person name="Jenkins J."/>
            <person name="Barry K."/>
            <person name="Lindquist E."/>
            <person name="Hellsten U."/>
            <person name="Deshpande S."/>
            <person name="Wang X."/>
            <person name="Wu X."/>
            <person name="Mitros T."/>
            <person name="Triplett J."/>
            <person name="Yang X."/>
            <person name="Ye C.Y."/>
            <person name="Mauro-Herrera M."/>
            <person name="Wang L."/>
            <person name="Li P."/>
            <person name="Sharma M."/>
            <person name="Sharma R."/>
            <person name="Ronald P.C."/>
            <person name="Panaud O."/>
            <person name="Kellogg E.A."/>
            <person name="Brutnell T.P."/>
            <person name="Doust A.N."/>
            <person name="Tuskan G.A."/>
            <person name="Rokhsar D."/>
            <person name="Devos K.M."/>
        </authorList>
    </citation>
    <scope>NUCLEOTIDE SEQUENCE [LARGE SCALE GENOMIC DNA]</scope>
    <source>
        <strain evidence="8">Yugu1</strain>
    </source>
</reference>
<protein>
    <recommendedName>
        <fullName evidence="7">RING-type domain-containing protein</fullName>
    </recommendedName>
</protein>
<evidence type="ECO:0000256" key="3">
    <source>
        <dbReference type="ARBA" id="ARBA00022833"/>
    </source>
</evidence>